<proteinExistence type="predicted"/>
<sequence>MVVNKISNINKEQLEKIVKSLVKEQAIFMKFTADWCGPCKTIKPECDKLVNLCSENIYYIEIDVDESVELFAFFKKQKLLKGIPAMYLYYGRDRSEDDKWYLPDYSVLGADRSQLNILAAKLSTYIKLPEEQG</sequence>
<dbReference type="InterPro" id="IPR013766">
    <property type="entry name" value="Thioredoxin_domain"/>
</dbReference>
<dbReference type="Pfam" id="PF00085">
    <property type="entry name" value="Thioredoxin"/>
    <property type="match status" value="1"/>
</dbReference>
<feature type="domain" description="Thioredoxin" evidence="1">
    <location>
        <begin position="8"/>
        <end position="93"/>
    </location>
</feature>
<reference evidence="3" key="1">
    <citation type="submission" date="2022-11" db="EMBL/GenBank/DDBJ databases">
        <title>Genomics discovery of giant fungal viruses from subsurface oceanic crustal fluids.</title>
        <authorList>
            <person name="Bhattacharjee A.S."/>
            <person name="Schulz F."/>
            <person name="Woyke T."/>
            <person name="Orcutt B.N."/>
            <person name="Matinez Martinez J."/>
        </authorList>
    </citation>
    <scope>NUCLEOTIDE SEQUENCE</scope>
    <source>
        <strain evidence="2">VSAG1.JdFR</strain>
        <strain evidence="3">VSAG8.JdFR</strain>
    </source>
</reference>
<dbReference type="Gene3D" id="3.40.30.10">
    <property type="entry name" value="Glutaredoxin"/>
    <property type="match status" value="1"/>
</dbReference>
<protein>
    <submittedName>
        <fullName evidence="3">Thioredoxin family protein</fullName>
    </submittedName>
</protein>
<dbReference type="EMBL" id="OP765507">
    <property type="protein sequence ID" value="UZT28953.1"/>
    <property type="molecule type" value="Genomic_DNA"/>
</dbReference>
<dbReference type="EMBL" id="OP765584">
    <property type="protein sequence ID" value="UZT29097.1"/>
    <property type="molecule type" value="Genomic_DNA"/>
</dbReference>
<evidence type="ECO:0000313" key="3">
    <source>
        <dbReference type="EMBL" id="UZT29097.1"/>
    </source>
</evidence>
<organism evidence="3">
    <name type="scientific">Nucleocytoviricota sp</name>
    <dbReference type="NCBI Taxonomy" id="2809609"/>
    <lineage>
        <taxon>Viruses</taxon>
        <taxon>Varidnaviria</taxon>
        <taxon>Bamfordvirae</taxon>
        <taxon>Nucleocytoviricota</taxon>
    </lineage>
</organism>
<accession>A0A9E8G6K5</accession>
<evidence type="ECO:0000259" key="1">
    <source>
        <dbReference type="Pfam" id="PF00085"/>
    </source>
</evidence>
<dbReference type="CDD" id="cd02947">
    <property type="entry name" value="TRX_family"/>
    <property type="match status" value="1"/>
</dbReference>
<dbReference type="InterPro" id="IPR036249">
    <property type="entry name" value="Thioredoxin-like_sf"/>
</dbReference>
<dbReference type="SUPFAM" id="SSF52833">
    <property type="entry name" value="Thioredoxin-like"/>
    <property type="match status" value="1"/>
</dbReference>
<evidence type="ECO:0000313" key="2">
    <source>
        <dbReference type="EMBL" id="UZT28953.1"/>
    </source>
</evidence>
<name>A0A9E8G6K5_9VIRU</name>